<dbReference type="SUPFAM" id="SSF52949">
    <property type="entry name" value="Macro domain-like"/>
    <property type="match status" value="1"/>
</dbReference>
<evidence type="ECO:0000256" key="1">
    <source>
        <dbReference type="ARBA" id="ARBA00035885"/>
    </source>
</evidence>
<feature type="domain" description="Macro" evidence="2">
    <location>
        <begin position="1"/>
        <end position="161"/>
    </location>
</feature>
<evidence type="ECO:0000259" key="2">
    <source>
        <dbReference type="PROSITE" id="PS51154"/>
    </source>
</evidence>
<name>A0AAW9I132_CLOPF</name>
<dbReference type="InterPro" id="IPR050892">
    <property type="entry name" value="ADP-ribose_metab_enzymes"/>
</dbReference>
<dbReference type="InterPro" id="IPR043472">
    <property type="entry name" value="Macro_dom-like"/>
</dbReference>
<dbReference type="PANTHER" id="PTHR12521:SF0">
    <property type="entry name" value="ADP-RIBOSE GLYCOHYDROLASE OARD1"/>
    <property type="match status" value="1"/>
</dbReference>
<proteinExistence type="predicted"/>
<dbReference type="InterPro" id="IPR002589">
    <property type="entry name" value="Macro_dom"/>
</dbReference>
<dbReference type="AlphaFoldDB" id="A0AAW9I132"/>
<reference evidence="3" key="1">
    <citation type="submission" date="2019-11" db="EMBL/GenBank/DDBJ databases">
        <title>Characterization of Clostridium perfringens isolates from swine manure treated agricultural soils.</title>
        <authorList>
            <person name="Wushke S.T."/>
        </authorList>
    </citation>
    <scope>NUCLEOTIDE SEQUENCE</scope>
    <source>
        <strain evidence="3">X26</strain>
    </source>
</reference>
<dbReference type="Pfam" id="PF01661">
    <property type="entry name" value="Macro"/>
    <property type="match status" value="1"/>
</dbReference>
<dbReference type="Gene3D" id="3.40.220.10">
    <property type="entry name" value="Leucine Aminopeptidase, subunit E, domain 1"/>
    <property type="match status" value="1"/>
</dbReference>
<evidence type="ECO:0000313" key="4">
    <source>
        <dbReference type="Proteomes" id="UP001291306"/>
    </source>
</evidence>
<evidence type="ECO:0000313" key="3">
    <source>
        <dbReference type="EMBL" id="MDZ4998118.1"/>
    </source>
</evidence>
<organism evidence="3 4">
    <name type="scientific">Clostridium perfringens</name>
    <dbReference type="NCBI Taxonomy" id="1502"/>
    <lineage>
        <taxon>Bacteria</taxon>
        <taxon>Bacillati</taxon>
        <taxon>Bacillota</taxon>
        <taxon>Clostridia</taxon>
        <taxon>Eubacteriales</taxon>
        <taxon>Clostridiaceae</taxon>
        <taxon>Clostridium</taxon>
    </lineage>
</organism>
<dbReference type="GO" id="GO:0140291">
    <property type="term" value="P:peptidyl-glutamate ADP-deribosylation"/>
    <property type="evidence" value="ECO:0007669"/>
    <property type="project" value="TreeGrafter"/>
</dbReference>
<dbReference type="Proteomes" id="UP001291306">
    <property type="component" value="Unassembled WGS sequence"/>
</dbReference>
<dbReference type="SMART" id="SM00506">
    <property type="entry name" value="A1pp"/>
    <property type="match status" value="1"/>
</dbReference>
<sequence>MLKYYEGTVFNTDADVLVNAVNCFGIMGSGIALEFKLRYPDMFLEYMDMCKRNEYKVGKPCLHIGKDKQILNFPTKNHWKTPSKIEWIEEGLKYFSYNYRKAGIKSIAFPKLGCGNGELKWEEVKPLMEKYLLNLVDIQIIICLDELNQAEGVEKKMTENLNSMPFELLNQKLKINKKQSKAIKKELPIERFWMLNKLPGIGEKTYEKLFKYFYSNCNSESIDNAVSLEQLSLF</sequence>
<dbReference type="EMBL" id="WNVC01000006">
    <property type="protein sequence ID" value="MDZ4998118.1"/>
    <property type="molecule type" value="Genomic_DNA"/>
</dbReference>
<dbReference type="CDD" id="cd02901">
    <property type="entry name" value="Macro_Poa1p-like"/>
    <property type="match status" value="1"/>
</dbReference>
<protein>
    <submittedName>
        <fullName evidence="3">Appr-1-p processing protein</fullName>
    </submittedName>
</protein>
<comment type="caution">
    <text evidence="3">The sequence shown here is derived from an EMBL/GenBank/DDBJ whole genome shotgun (WGS) entry which is preliminary data.</text>
</comment>
<gene>
    <name evidence="3" type="ORF">GNF79_03200</name>
</gene>
<comment type="catalytic activity">
    <reaction evidence="1">
        <text>an N-(ADP-alpha-D-ribosyl)-thymidine in DNA + H2O = a thymidine in DNA + ADP-D-ribose</text>
        <dbReference type="Rhea" id="RHEA:71655"/>
        <dbReference type="Rhea" id="RHEA-COMP:13556"/>
        <dbReference type="Rhea" id="RHEA-COMP:18051"/>
        <dbReference type="ChEBI" id="CHEBI:15377"/>
        <dbReference type="ChEBI" id="CHEBI:57967"/>
        <dbReference type="ChEBI" id="CHEBI:137386"/>
        <dbReference type="ChEBI" id="CHEBI:191199"/>
    </reaction>
    <physiologicalReaction direction="left-to-right" evidence="1">
        <dbReference type="Rhea" id="RHEA:71656"/>
    </physiologicalReaction>
</comment>
<dbReference type="RefSeq" id="WP_168971245.1">
    <property type="nucleotide sequence ID" value="NZ_JABAGE010000022.1"/>
</dbReference>
<dbReference type="PANTHER" id="PTHR12521">
    <property type="entry name" value="PROTEIN C6ORF130"/>
    <property type="match status" value="1"/>
</dbReference>
<accession>A0AAW9I132</accession>
<dbReference type="PROSITE" id="PS51154">
    <property type="entry name" value="MACRO"/>
    <property type="match status" value="1"/>
</dbReference>